<reference evidence="3" key="1">
    <citation type="journal article" date="2019" name="Int. J. Syst. Evol. Microbiol.">
        <title>The Global Catalogue of Microorganisms (GCM) 10K type strain sequencing project: providing services to taxonomists for standard genome sequencing and annotation.</title>
        <authorList>
            <consortium name="The Broad Institute Genomics Platform"/>
            <consortium name="The Broad Institute Genome Sequencing Center for Infectious Disease"/>
            <person name="Wu L."/>
            <person name="Ma J."/>
        </authorList>
    </citation>
    <scope>NUCLEOTIDE SEQUENCE [LARGE SCALE GENOMIC DNA]</scope>
    <source>
        <strain evidence="3">NBRC 102520</strain>
    </source>
</reference>
<dbReference type="InterPro" id="IPR012338">
    <property type="entry name" value="Beta-lactam/transpept-like"/>
</dbReference>
<evidence type="ECO:0000259" key="1">
    <source>
        <dbReference type="Pfam" id="PF00144"/>
    </source>
</evidence>
<dbReference type="InterPro" id="IPR001466">
    <property type="entry name" value="Beta-lactam-related"/>
</dbReference>
<dbReference type="InterPro" id="IPR006311">
    <property type="entry name" value="TAT_signal"/>
</dbReference>
<comment type="caution">
    <text evidence="2">The sequence shown here is derived from an EMBL/GenBank/DDBJ whole genome shotgun (WGS) entry which is preliminary data.</text>
</comment>
<dbReference type="Proteomes" id="UP001156905">
    <property type="component" value="Unassembled WGS sequence"/>
</dbReference>
<name>A0ABQ6B280_9BRAD</name>
<dbReference type="EMBL" id="BSOW01000016">
    <property type="protein sequence ID" value="GLR87941.1"/>
    <property type="molecule type" value="Genomic_DNA"/>
</dbReference>
<dbReference type="InterPro" id="IPR050789">
    <property type="entry name" value="Diverse_Enzym_Activities"/>
</dbReference>
<dbReference type="SUPFAM" id="SSF56601">
    <property type="entry name" value="beta-lactamase/transpeptidase-like"/>
    <property type="match status" value="1"/>
</dbReference>
<dbReference type="Gene3D" id="3.40.710.10">
    <property type="entry name" value="DD-peptidase/beta-lactamase superfamily"/>
    <property type="match status" value="1"/>
</dbReference>
<proteinExistence type="predicted"/>
<accession>A0ABQ6B280</accession>
<gene>
    <name evidence="2" type="ORF">GCM10007857_46530</name>
</gene>
<organism evidence="2 3">
    <name type="scientific">Bradyrhizobium iriomotense</name>
    <dbReference type="NCBI Taxonomy" id="441950"/>
    <lineage>
        <taxon>Bacteria</taxon>
        <taxon>Pseudomonadati</taxon>
        <taxon>Pseudomonadota</taxon>
        <taxon>Alphaproteobacteria</taxon>
        <taxon>Hyphomicrobiales</taxon>
        <taxon>Nitrobacteraceae</taxon>
        <taxon>Bradyrhizobium</taxon>
    </lineage>
</organism>
<dbReference type="PANTHER" id="PTHR43283:SF3">
    <property type="entry name" value="BETA-LACTAMASE FAMILY PROTEIN (AFU_ORTHOLOGUE AFUA_5G07500)"/>
    <property type="match status" value="1"/>
</dbReference>
<dbReference type="PANTHER" id="PTHR43283">
    <property type="entry name" value="BETA-LACTAMASE-RELATED"/>
    <property type="match status" value="1"/>
</dbReference>
<feature type="domain" description="Beta-lactamase-related" evidence="1">
    <location>
        <begin position="46"/>
        <end position="411"/>
    </location>
</feature>
<sequence>MWGPLSRRDALLQTVGLAAAGMAASVPVPGRAASSLAPLRSREIDGALSAGVSAQKIPGVVAMAANEQSVLYEGAFGLRNGDAASRMSTDTIFRIASMVKLLTSVAALQLVEQGRLHLDEPAANIDPALAEIQVLAGFDAKGAPQLHPPVRPLTLRHLLSHTSGFSYLLWDPKVGRYLKFARGKKNLPRMPLMFEPGARWAYGGSLDRVGRMVEIASGEPLERYFRDHITGPLGMNDTVVALDDAQRAREASLFVRDAQGKLLVQPLEKQVAPKVFLGGGGIYSTASDYLTLLQVLLNGGVLRGNRILQPATVALMSENQIGNLEAGILKTTNPALSNDVNFFPGTHLRWGLGNMINLDPVPDGRSAGSLTWAGLFNTYYWIDPAKRLAGVIMMQILPFADREALNAYRQFEHGVYRALRQS</sequence>
<protein>
    <submittedName>
        <fullName evidence="2">1,4-butanediol diacrylate esterase</fullName>
    </submittedName>
</protein>
<evidence type="ECO:0000313" key="2">
    <source>
        <dbReference type="EMBL" id="GLR87941.1"/>
    </source>
</evidence>
<dbReference type="PROSITE" id="PS51318">
    <property type="entry name" value="TAT"/>
    <property type="match status" value="1"/>
</dbReference>
<evidence type="ECO:0000313" key="3">
    <source>
        <dbReference type="Proteomes" id="UP001156905"/>
    </source>
</evidence>
<dbReference type="Pfam" id="PF00144">
    <property type="entry name" value="Beta-lactamase"/>
    <property type="match status" value="1"/>
</dbReference>
<dbReference type="RefSeq" id="WP_284269037.1">
    <property type="nucleotide sequence ID" value="NZ_BSOW01000016.1"/>
</dbReference>
<keyword evidence="3" id="KW-1185">Reference proteome</keyword>